<gene>
    <name evidence="3" type="ORF">H8695_09575</name>
</gene>
<dbReference type="InterPro" id="IPR036705">
    <property type="entry name" value="Ribosyl_crysJ1_sf"/>
</dbReference>
<comment type="cofactor">
    <cofactor evidence="1">
        <name>Mg(2+)</name>
        <dbReference type="ChEBI" id="CHEBI:18420"/>
    </cofactor>
    <text evidence="1">Binds 2 magnesium ions per subunit.</text>
</comment>
<feature type="binding site" evidence="1">
    <location>
        <position position="401"/>
    </location>
    <ligand>
        <name>Mg(2+)</name>
        <dbReference type="ChEBI" id="CHEBI:18420"/>
        <label>1</label>
    </ligand>
</feature>
<feature type="binding site" evidence="1">
    <location>
        <position position="188"/>
    </location>
    <ligand>
        <name>Mg(2+)</name>
        <dbReference type="ChEBI" id="CHEBI:18420"/>
        <label>1</label>
    </ligand>
</feature>
<dbReference type="Proteomes" id="UP000620366">
    <property type="component" value="Unassembled WGS sequence"/>
</dbReference>
<dbReference type="PANTHER" id="PTHR16222:SF12">
    <property type="entry name" value="ADP-RIBOSYLGLYCOHYDROLASE-RELATED"/>
    <property type="match status" value="1"/>
</dbReference>
<protein>
    <submittedName>
        <fullName evidence="3">ADP-ribosylglycohydrolase family protein</fullName>
    </submittedName>
</protein>
<dbReference type="Pfam" id="PF03747">
    <property type="entry name" value="ADP_ribosyl_GH"/>
    <property type="match status" value="1"/>
</dbReference>
<organism evidence="3 4">
    <name type="scientific">Feifania hominis</name>
    <dbReference type="NCBI Taxonomy" id="2763660"/>
    <lineage>
        <taxon>Bacteria</taxon>
        <taxon>Bacillati</taxon>
        <taxon>Bacillota</taxon>
        <taxon>Clostridia</taxon>
        <taxon>Eubacteriales</taxon>
        <taxon>Feifaniaceae</taxon>
        <taxon>Feifania</taxon>
    </lineage>
</organism>
<dbReference type="InterPro" id="IPR050792">
    <property type="entry name" value="ADP-ribosylglycohydrolase"/>
</dbReference>
<dbReference type="RefSeq" id="WP_249301003.1">
    <property type="nucleotide sequence ID" value="NZ_JACRSP010000004.1"/>
</dbReference>
<evidence type="ECO:0000256" key="2">
    <source>
        <dbReference type="SAM" id="MobiDB-lite"/>
    </source>
</evidence>
<accession>A0A926DDF7</accession>
<evidence type="ECO:0000313" key="3">
    <source>
        <dbReference type="EMBL" id="MBC8536935.1"/>
    </source>
</evidence>
<feature type="binding site" evidence="1">
    <location>
        <position position="187"/>
    </location>
    <ligand>
        <name>Mg(2+)</name>
        <dbReference type="ChEBI" id="CHEBI:18420"/>
        <label>1</label>
    </ligand>
</feature>
<keyword evidence="1" id="KW-0479">Metal-binding</keyword>
<evidence type="ECO:0000313" key="4">
    <source>
        <dbReference type="Proteomes" id="UP000620366"/>
    </source>
</evidence>
<dbReference type="AlphaFoldDB" id="A0A926DDF7"/>
<dbReference type="EMBL" id="JACRSP010000004">
    <property type="protein sequence ID" value="MBC8536935.1"/>
    <property type="molecule type" value="Genomic_DNA"/>
</dbReference>
<evidence type="ECO:0000256" key="1">
    <source>
        <dbReference type="PIRSR" id="PIRSR605502-1"/>
    </source>
</evidence>
<feature type="region of interest" description="Disordered" evidence="2">
    <location>
        <begin position="84"/>
        <end position="103"/>
    </location>
</feature>
<name>A0A926DDF7_9FIRM</name>
<comment type="caution">
    <text evidence="3">The sequence shown here is derived from an EMBL/GenBank/DDBJ whole genome shotgun (WGS) entry which is preliminary data.</text>
</comment>
<dbReference type="InterPro" id="IPR005502">
    <property type="entry name" value="Ribosyl_crysJ1"/>
</dbReference>
<feature type="binding site" evidence="1">
    <location>
        <position position="400"/>
    </location>
    <ligand>
        <name>Mg(2+)</name>
        <dbReference type="ChEBI" id="CHEBI:18420"/>
        <label>1</label>
    </ligand>
</feature>
<dbReference type="GO" id="GO:0046872">
    <property type="term" value="F:metal ion binding"/>
    <property type="evidence" value="ECO:0007669"/>
    <property type="project" value="UniProtKB-KW"/>
</dbReference>
<reference evidence="3" key="1">
    <citation type="submission" date="2020-08" db="EMBL/GenBank/DDBJ databases">
        <title>Genome public.</title>
        <authorList>
            <person name="Liu C."/>
            <person name="Sun Q."/>
        </authorList>
    </citation>
    <scope>NUCLEOTIDE SEQUENCE</scope>
    <source>
        <strain evidence="3">BX7</strain>
    </source>
</reference>
<dbReference type="SUPFAM" id="SSF101478">
    <property type="entry name" value="ADP-ribosylglycohydrolase"/>
    <property type="match status" value="1"/>
</dbReference>
<dbReference type="Gene3D" id="1.10.4080.10">
    <property type="entry name" value="ADP-ribosylation/Crystallin J1"/>
    <property type="match status" value="1"/>
</dbReference>
<sequence length="475" mass="53066">MKHFAQKDPFGSYVARIYYEWCQARDEGRRVEELEELCRAMQESFSLDDPAPAAGYRELAAAVGRYLTAAPVYDDYPYSEPSDYGEIAAQSPGGAEKPALPPRGELRDRVAGAWTGRVAGCLLGKPLEFMKRSAVCGVLRETGNYPVTRYVSSAEFTPEMRRRLRLKTGVPEQPWIDEIGDFAPIDDDTNYTVLNLKLLLTFGRDFAPNDVLYAWLNWMPAGIVATAERVAYQNAANGILYPESAVHQNPYREWVGAQIRAEVFGMVNPCDPHAAAEMAWRDACISHTRNGIYGEMFTAALVALAMGGGSVRELIEGALREIPAHSRFAECVQTVLGWYDEGLSMEQAADRIHKTYDENNLYDWCHILPNAMIVTAALLYGEGSFEQALHCAMLPAFDTDSNGAVVGAVMGAMLGERRIPAYWGETFHRRMASSVSGYELMEIDELAERTMAVIEGNFTPDEKIRKRYDYTEEFD</sequence>
<dbReference type="PANTHER" id="PTHR16222">
    <property type="entry name" value="ADP-RIBOSYLGLYCOHYDROLASE"/>
    <property type="match status" value="1"/>
</dbReference>
<keyword evidence="4" id="KW-1185">Reference proteome</keyword>
<feature type="binding site" evidence="1">
    <location>
        <position position="398"/>
    </location>
    <ligand>
        <name>Mg(2+)</name>
        <dbReference type="ChEBI" id="CHEBI:18420"/>
        <label>1</label>
    </ligand>
</feature>
<keyword evidence="1" id="KW-0460">Magnesium</keyword>
<proteinExistence type="predicted"/>